<dbReference type="Gene3D" id="3.90.226.10">
    <property type="entry name" value="2-enoyl-CoA Hydratase, Chain A, domain 1"/>
    <property type="match status" value="1"/>
</dbReference>
<evidence type="ECO:0000256" key="5">
    <source>
        <dbReference type="ARBA" id="ARBA00023235"/>
    </source>
</evidence>
<dbReference type="InterPro" id="IPR001753">
    <property type="entry name" value="Enoyl-CoA_hydra/iso"/>
</dbReference>
<dbReference type="Pfam" id="PF00378">
    <property type="entry name" value="ECH_1"/>
    <property type="match status" value="1"/>
</dbReference>
<dbReference type="SUPFAM" id="SSF52096">
    <property type="entry name" value="ClpP/crotonase"/>
    <property type="match status" value="1"/>
</dbReference>
<comment type="caution">
    <text evidence="6">The sequence shown here is derived from an EMBL/GenBank/DDBJ whole genome shotgun (WGS) entry which is preliminary data.</text>
</comment>
<dbReference type="GO" id="GO:0006635">
    <property type="term" value="P:fatty acid beta-oxidation"/>
    <property type="evidence" value="ECO:0007669"/>
    <property type="project" value="UniProtKB-UniPathway"/>
</dbReference>
<keyword evidence="5" id="KW-0413">Isomerase</keyword>
<dbReference type="AlphaFoldDB" id="A0A3D9FD94"/>
<dbReference type="OrthoDB" id="9802898at2"/>
<protein>
    <submittedName>
        <fullName evidence="6">Enoyl-CoA hydratase/carnithine racemase</fullName>
    </submittedName>
</protein>
<comment type="pathway">
    <text evidence="1">Lipid metabolism; fatty acid beta-oxidation.</text>
</comment>
<dbReference type="Proteomes" id="UP000256310">
    <property type="component" value="Unassembled WGS sequence"/>
</dbReference>
<evidence type="ECO:0000256" key="2">
    <source>
        <dbReference type="ARBA" id="ARBA00005254"/>
    </source>
</evidence>
<dbReference type="EMBL" id="QRDP01000004">
    <property type="protein sequence ID" value="RED15795.1"/>
    <property type="molecule type" value="Genomic_DNA"/>
</dbReference>
<dbReference type="CDD" id="cd06558">
    <property type="entry name" value="crotonase-like"/>
    <property type="match status" value="1"/>
</dbReference>
<accession>A0A3D9FD94</accession>
<dbReference type="PANTHER" id="PTHR43149">
    <property type="entry name" value="ENOYL-COA HYDRATASE"/>
    <property type="match status" value="1"/>
</dbReference>
<organism evidence="6 7">
    <name type="scientific">Parasphingopyxis lamellibrachiae</name>
    <dbReference type="NCBI Taxonomy" id="680125"/>
    <lineage>
        <taxon>Bacteria</taxon>
        <taxon>Pseudomonadati</taxon>
        <taxon>Pseudomonadota</taxon>
        <taxon>Alphaproteobacteria</taxon>
        <taxon>Sphingomonadales</taxon>
        <taxon>Sphingomonadaceae</taxon>
        <taxon>Parasphingopyxis</taxon>
    </lineage>
</organism>
<dbReference type="InterPro" id="IPR014748">
    <property type="entry name" value="Enoyl-CoA_hydra_C"/>
</dbReference>
<keyword evidence="4" id="KW-0443">Lipid metabolism</keyword>
<evidence type="ECO:0000313" key="6">
    <source>
        <dbReference type="EMBL" id="RED15795.1"/>
    </source>
</evidence>
<dbReference type="NCBIfam" id="NF005699">
    <property type="entry name" value="PRK07509.1"/>
    <property type="match status" value="1"/>
</dbReference>
<dbReference type="PANTHER" id="PTHR43149:SF1">
    <property type="entry name" value="DELTA(3,5)-DELTA(2,4)-DIENOYL-COA ISOMERASE, MITOCHONDRIAL"/>
    <property type="match status" value="1"/>
</dbReference>
<evidence type="ECO:0000256" key="3">
    <source>
        <dbReference type="ARBA" id="ARBA00022832"/>
    </source>
</evidence>
<name>A0A3D9FD94_9SPHN</name>
<dbReference type="InterPro" id="IPR045002">
    <property type="entry name" value="Ech1-like"/>
</dbReference>
<sequence>MTDRVTIAIDDKGVADVRLNRPDKMNALDPAMFDGIIDAIDRLGGETGLRAVVLSGEGRAFCAGLDMGSFAGMVENSEKKGDDAPKSGGLETRTHGDANRFQQVAWGWHVLPVPVIAAVHGVAFGGGFQIACGADIRMTAPDTRHAIMEMKWGLVPDMAGIPIVRNLARDDVVRELCYTARIFSGTEALEYGFATRLSDDPHADAMTLAHEIAAKSPDAVRANKRLLNMSVDQHAPEILLAESREQASVIGKPNQIEAVMSGMAKRPGNFTDAA</sequence>
<dbReference type="Gene3D" id="1.10.12.10">
    <property type="entry name" value="Lyase 2-enoyl-coa Hydratase, Chain A, domain 2"/>
    <property type="match status" value="1"/>
</dbReference>
<reference evidence="6 7" key="1">
    <citation type="submission" date="2018-07" db="EMBL/GenBank/DDBJ databases">
        <title>Genomic Encyclopedia of Type Strains, Phase IV (KMG-IV): sequencing the most valuable type-strain genomes for metagenomic binning, comparative biology and taxonomic classification.</title>
        <authorList>
            <person name="Goeker M."/>
        </authorList>
    </citation>
    <scope>NUCLEOTIDE SEQUENCE [LARGE SCALE GENOMIC DNA]</scope>
    <source>
        <strain evidence="6 7">DSM 26725</strain>
    </source>
</reference>
<dbReference type="RefSeq" id="WP_116235273.1">
    <property type="nucleotide sequence ID" value="NZ_QRDP01000004.1"/>
</dbReference>
<keyword evidence="7" id="KW-1185">Reference proteome</keyword>
<proteinExistence type="inferred from homology"/>
<keyword evidence="3" id="KW-0276">Fatty acid metabolism</keyword>
<evidence type="ECO:0000313" key="7">
    <source>
        <dbReference type="Proteomes" id="UP000256310"/>
    </source>
</evidence>
<dbReference type="UniPathway" id="UPA00659"/>
<dbReference type="GO" id="GO:0016853">
    <property type="term" value="F:isomerase activity"/>
    <property type="evidence" value="ECO:0007669"/>
    <property type="project" value="UniProtKB-KW"/>
</dbReference>
<gene>
    <name evidence="6" type="ORF">DFR46_0802</name>
</gene>
<evidence type="ECO:0000256" key="1">
    <source>
        <dbReference type="ARBA" id="ARBA00005005"/>
    </source>
</evidence>
<dbReference type="InterPro" id="IPR029045">
    <property type="entry name" value="ClpP/crotonase-like_dom_sf"/>
</dbReference>
<comment type="similarity">
    <text evidence="2">Belongs to the enoyl-CoA hydratase/isomerase family.</text>
</comment>
<evidence type="ECO:0000256" key="4">
    <source>
        <dbReference type="ARBA" id="ARBA00023098"/>
    </source>
</evidence>